<protein>
    <recommendedName>
        <fullName evidence="9">Divalent metal cation transporter</fullName>
    </recommendedName>
</protein>
<keyword evidence="5 6" id="KW-0472">Membrane</keyword>
<dbReference type="InterPro" id="IPR001046">
    <property type="entry name" value="NRAMP_fam"/>
</dbReference>
<keyword evidence="2" id="KW-0813">Transport</keyword>
<keyword evidence="3 6" id="KW-0812">Transmembrane</keyword>
<feature type="transmembrane region" description="Helical" evidence="6">
    <location>
        <begin position="247"/>
        <end position="269"/>
    </location>
</feature>
<evidence type="ECO:0000256" key="4">
    <source>
        <dbReference type="ARBA" id="ARBA00022989"/>
    </source>
</evidence>
<feature type="transmembrane region" description="Helical" evidence="6">
    <location>
        <begin position="162"/>
        <end position="182"/>
    </location>
</feature>
<dbReference type="Pfam" id="PF01566">
    <property type="entry name" value="Nramp"/>
    <property type="match status" value="1"/>
</dbReference>
<dbReference type="EMBL" id="SNUX01000002">
    <property type="protein sequence ID" value="TES49818.1"/>
    <property type="molecule type" value="Genomic_DNA"/>
</dbReference>
<dbReference type="Proteomes" id="UP000298210">
    <property type="component" value="Unassembled WGS sequence"/>
</dbReference>
<evidence type="ECO:0000256" key="2">
    <source>
        <dbReference type="ARBA" id="ARBA00022448"/>
    </source>
</evidence>
<feature type="transmembrane region" description="Helical" evidence="6">
    <location>
        <begin position="55"/>
        <end position="73"/>
    </location>
</feature>
<dbReference type="PANTHER" id="PTHR11706">
    <property type="entry name" value="SOLUTE CARRIER PROTEIN FAMILY 11 MEMBER"/>
    <property type="match status" value="1"/>
</dbReference>
<evidence type="ECO:0000256" key="5">
    <source>
        <dbReference type="ARBA" id="ARBA00023136"/>
    </source>
</evidence>
<name>A0A4Y7WMQ0_9BACI</name>
<evidence type="ECO:0000313" key="7">
    <source>
        <dbReference type="EMBL" id="TES49818.1"/>
    </source>
</evidence>
<evidence type="ECO:0008006" key="9">
    <source>
        <dbReference type="Google" id="ProtNLM"/>
    </source>
</evidence>
<proteinExistence type="predicted"/>
<feature type="transmembrane region" description="Helical" evidence="6">
    <location>
        <begin position="361"/>
        <end position="381"/>
    </location>
</feature>
<evidence type="ECO:0000256" key="3">
    <source>
        <dbReference type="ARBA" id="ARBA00022692"/>
    </source>
</evidence>
<feature type="transmembrane region" description="Helical" evidence="6">
    <location>
        <begin position="103"/>
        <end position="130"/>
    </location>
</feature>
<feature type="transmembrane region" description="Helical" evidence="6">
    <location>
        <begin position="335"/>
        <end position="355"/>
    </location>
</feature>
<feature type="transmembrane region" description="Helical" evidence="6">
    <location>
        <begin position="289"/>
        <end position="314"/>
    </location>
</feature>
<comment type="caution">
    <text evidence="7">The sequence shown here is derived from an EMBL/GenBank/DDBJ whole genome shotgun (WGS) entry which is preliminary data.</text>
</comment>
<feature type="transmembrane region" description="Helical" evidence="6">
    <location>
        <begin position="401"/>
        <end position="419"/>
    </location>
</feature>
<dbReference type="PANTHER" id="PTHR11706:SF33">
    <property type="entry name" value="NATURAL RESISTANCE-ASSOCIATED MACROPHAGE PROTEIN 2"/>
    <property type="match status" value="1"/>
</dbReference>
<dbReference type="AlphaFoldDB" id="A0A4Y7WMQ0"/>
<dbReference type="GO" id="GO:0005886">
    <property type="term" value="C:plasma membrane"/>
    <property type="evidence" value="ECO:0007669"/>
    <property type="project" value="TreeGrafter"/>
</dbReference>
<reference evidence="7 8" key="1">
    <citation type="submission" date="2019-03" db="EMBL/GenBank/DDBJ databases">
        <authorList>
            <person name="Liu G."/>
        </authorList>
    </citation>
    <scope>NUCLEOTIDE SEQUENCE [LARGE SCALE GENOMIC DNA]</scope>
    <source>
        <strain evidence="7 8">DSM 19099</strain>
    </source>
</reference>
<feature type="transmembrane region" description="Helical" evidence="6">
    <location>
        <begin position="202"/>
        <end position="226"/>
    </location>
</feature>
<sequence>MVGLTNVVREKVTVASLEENQTIPWYRSWGPGAIVAACIIGPGTVTTVSVAGAQFGFQVAWILVLACLVGYFIQRPVINWTVATGTSVLEGIRDEISSLWSKLIFFGLWLGALAFQAGNFIGASMAMNLIFPSVPMLAWVSLLSVSAMGIAWFGVYKVLENINRIVMIMLVLTFCLTALAALPNAGATINQGFTFSIPQGDLLIVLALIATILVPNTLVALSGFMKDKYRHSAYTKEQIRSISVNDLKINFTLLAIISIAILLSSAAAFYGSGQTINSAGDMAVQLTPILGSFATIFFAIGLWTAGFSSGLFNLTVQPMLFGHAFNQSESPDAPVNRIILIVTGLIPIALVWAFGGSPIELIISAQAINGLLLPVLTVVLYRLTNKKDRMGRFHNSASSNIITLFIIGLVTLLAIRVFISFF</sequence>
<gene>
    <name evidence="7" type="ORF">E2L03_10230</name>
</gene>
<dbReference type="GO" id="GO:0034755">
    <property type="term" value="P:iron ion transmembrane transport"/>
    <property type="evidence" value="ECO:0007669"/>
    <property type="project" value="TreeGrafter"/>
</dbReference>
<evidence type="ECO:0000256" key="6">
    <source>
        <dbReference type="SAM" id="Phobius"/>
    </source>
</evidence>
<evidence type="ECO:0000313" key="8">
    <source>
        <dbReference type="Proteomes" id="UP000298210"/>
    </source>
</evidence>
<dbReference type="NCBIfam" id="NF037982">
    <property type="entry name" value="Nramp_1"/>
    <property type="match status" value="1"/>
</dbReference>
<organism evidence="7 8">
    <name type="scientific">Shouchella lehensis</name>
    <dbReference type="NCBI Taxonomy" id="300825"/>
    <lineage>
        <taxon>Bacteria</taxon>
        <taxon>Bacillati</taxon>
        <taxon>Bacillota</taxon>
        <taxon>Bacilli</taxon>
        <taxon>Bacillales</taxon>
        <taxon>Bacillaceae</taxon>
        <taxon>Shouchella</taxon>
    </lineage>
</organism>
<comment type="subcellular location">
    <subcellularLocation>
        <location evidence="1">Membrane</location>
        <topology evidence="1">Multi-pass membrane protein</topology>
    </subcellularLocation>
</comment>
<feature type="transmembrane region" description="Helical" evidence="6">
    <location>
        <begin position="136"/>
        <end position="155"/>
    </location>
</feature>
<accession>A0A4Y7WMQ0</accession>
<dbReference type="GO" id="GO:0015086">
    <property type="term" value="F:cadmium ion transmembrane transporter activity"/>
    <property type="evidence" value="ECO:0007669"/>
    <property type="project" value="TreeGrafter"/>
</dbReference>
<keyword evidence="4 6" id="KW-1133">Transmembrane helix</keyword>
<dbReference type="GO" id="GO:0005384">
    <property type="term" value="F:manganese ion transmembrane transporter activity"/>
    <property type="evidence" value="ECO:0007669"/>
    <property type="project" value="TreeGrafter"/>
</dbReference>
<evidence type="ECO:0000256" key="1">
    <source>
        <dbReference type="ARBA" id="ARBA00004141"/>
    </source>
</evidence>